<dbReference type="EMBL" id="JARJCW010000011">
    <property type="protein sequence ID" value="KAJ7219533.1"/>
    <property type="molecule type" value="Genomic_DNA"/>
</dbReference>
<dbReference type="Proteomes" id="UP001219525">
    <property type="component" value="Unassembled WGS sequence"/>
</dbReference>
<evidence type="ECO:0000313" key="2">
    <source>
        <dbReference type="Proteomes" id="UP001219525"/>
    </source>
</evidence>
<sequence>MASDFLTSEWGCLLHGTSEVRIFFEADKGIDIFEARVKAEGLTATGLFLFDNAPTHLKCAPDALTAKKIPKGPSKEWGQSNRMRPGTLPDGTVQQLYWPDNHPTMPGWFKGMEQIIKERNLWRDGLRAQCPGFKCKEGKTDCCCR</sequence>
<reference evidence="1" key="1">
    <citation type="submission" date="2023-03" db="EMBL/GenBank/DDBJ databases">
        <title>Massive genome expansion in bonnet fungi (Mycena s.s.) driven by repeated elements and novel gene families across ecological guilds.</title>
        <authorList>
            <consortium name="Lawrence Berkeley National Laboratory"/>
            <person name="Harder C.B."/>
            <person name="Miyauchi S."/>
            <person name="Viragh M."/>
            <person name="Kuo A."/>
            <person name="Thoen E."/>
            <person name="Andreopoulos B."/>
            <person name="Lu D."/>
            <person name="Skrede I."/>
            <person name="Drula E."/>
            <person name="Henrissat B."/>
            <person name="Morin E."/>
            <person name="Kohler A."/>
            <person name="Barry K."/>
            <person name="LaButti K."/>
            <person name="Morin E."/>
            <person name="Salamov A."/>
            <person name="Lipzen A."/>
            <person name="Mereny Z."/>
            <person name="Hegedus B."/>
            <person name="Baldrian P."/>
            <person name="Stursova M."/>
            <person name="Weitz H."/>
            <person name="Taylor A."/>
            <person name="Grigoriev I.V."/>
            <person name="Nagy L.G."/>
            <person name="Martin F."/>
            <person name="Kauserud H."/>
        </authorList>
    </citation>
    <scope>NUCLEOTIDE SEQUENCE</scope>
    <source>
        <strain evidence="1">9144</strain>
    </source>
</reference>
<accession>A0AAD6YJP4</accession>
<keyword evidence="2" id="KW-1185">Reference proteome</keyword>
<comment type="caution">
    <text evidence="1">The sequence shown here is derived from an EMBL/GenBank/DDBJ whole genome shotgun (WGS) entry which is preliminary data.</text>
</comment>
<protein>
    <submittedName>
        <fullName evidence="1">Uncharacterized protein</fullName>
    </submittedName>
</protein>
<organism evidence="1 2">
    <name type="scientific">Mycena pura</name>
    <dbReference type="NCBI Taxonomy" id="153505"/>
    <lineage>
        <taxon>Eukaryota</taxon>
        <taxon>Fungi</taxon>
        <taxon>Dikarya</taxon>
        <taxon>Basidiomycota</taxon>
        <taxon>Agaricomycotina</taxon>
        <taxon>Agaricomycetes</taxon>
        <taxon>Agaricomycetidae</taxon>
        <taxon>Agaricales</taxon>
        <taxon>Marasmiineae</taxon>
        <taxon>Mycenaceae</taxon>
        <taxon>Mycena</taxon>
    </lineage>
</organism>
<gene>
    <name evidence="1" type="ORF">GGX14DRAFT_592621</name>
</gene>
<proteinExistence type="predicted"/>
<name>A0AAD6YJP4_9AGAR</name>
<dbReference type="AlphaFoldDB" id="A0AAD6YJP4"/>
<evidence type="ECO:0000313" key="1">
    <source>
        <dbReference type="EMBL" id="KAJ7219533.1"/>
    </source>
</evidence>